<feature type="transmembrane region" description="Helical" evidence="6">
    <location>
        <begin position="286"/>
        <end position="311"/>
    </location>
</feature>
<comment type="subcellular location">
    <subcellularLocation>
        <location evidence="6">Cell membrane</location>
        <topology evidence="6">Multi-pass membrane protein</topology>
    </subcellularLocation>
    <subcellularLocation>
        <location evidence="1">Membrane</location>
        <topology evidence="1">Multi-pass membrane protein</topology>
    </subcellularLocation>
</comment>
<dbReference type="eggNOG" id="COG4209">
    <property type="taxonomic scope" value="Bacteria"/>
</dbReference>
<feature type="domain" description="ABC transmembrane type-1" evidence="7">
    <location>
        <begin position="90"/>
        <end position="311"/>
    </location>
</feature>
<dbReference type="CDD" id="cd06261">
    <property type="entry name" value="TM_PBP2"/>
    <property type="match status" value="1"/>
</dbReference>
<dbReference type="AlphaFoldDB" id="W7YEM0"/>
<evidence type="ECO:0000256" key="4">
    <source>
        <dbReference type="ARBA" id="ARBA00022989"/>
    </source>
</evidence>
<dbReference type="InterPro" id="IPR000515">
    <property type="entry name" value="MetI-like"/>
</dbReference>
<keyword evidence="2 6" id="KW-0813">Transport</keyword>
<name>W7YEM0_9BACL</name>
<feature type="transmembrane region" description="Helical" evidence="6">
    <location>
        <begin position="179"/>
        <end position="205"/>
    </location>
</feature>
<keyword evidence="4 6" id="KW-1133">Transmembrane helix</keyword>
<evidence type="ECO:0000313" key="9">
    <source>
        <dbReference type="Proteomes" id="UP000019364"/>
    </source>
</evidence>
<dbReference type="GO" id="GO:0055085">
    <property type="term" value="P:transmembrane transport"/>
    <property type="evidence" value="ECO:0007669"/>
    <property type="project" value="InterPro"/>
</dbReference>
<keyword evidence="3 6" id="KW-0812">Transmembrane</keyword>
<gene>
    <name evidence="8" type="ORF">JCM16418_938</name>
</gene>
<evidence type="ECO:0000313" key="8">
    <source>
        <dbReference type="EMBL" id="GAF06952.1"/>
    </source>
</evidence>
<evidence type="ECO:0000256" key="1">
    <source>
        <dbReference type="ARBA" id="ARBA00004141"/>
    </source>
</evidence>
<evidence type="ECO:0000256" key="3">
    <source>
        <dbReference type="ARBA" id="ARBA00022692"/>
    </source>
</evidence>
<evidence type="ECO:0000256" key="5">
    <source>
        <dbReference type="ARBA" id="ARBA00023136"/>
    </source>
</evidence>
<feature type="transmembrane region" description="Helical" evidence="6">
    <location>
        <begin position="31"/>
        <end position="54"/>
    </location>
</feature>
<dbReference type="InterPro" id="IPR035906">
    <property type="entry name" value="MetI-like_sf"/>
</dbReference>
<sequence length="320" mass="35953">MRAIERVFKTSTRIPKPTKGWLSIAKSQYQLILMSIPAILILILFSYVPLWGWIMAFQKYSPAKGVFGSDFTGLDTFRTLFKDPIFYEVLRNTFVMSIMSLAAGFIGAIILALLLNEVKFSLFKRTVQTITYIPHFVSWIVIANIILVGLSPDGGMINELLMTLGIIDEPIYFMAEGKWFWWIHTFAGLWKELGWSTIIYLAVLGGVNTELYEAASVDGAGRFSKMWHISIPGLIPTAMMLLILNTGWILSSGFESQFLLGSNLVIEYSQVLDLYAMNYAFSIGDYSLGVAISIFKSIVSIILVLSVNFLARKLDQGKIF</sequence>
<proteinExistence type="inferred from homology"/>
<dbReference type="STRING" id="1236976.JCM16418_938"/>
<keyword evidence="9" id="KW-1185">Reference proteome</keyword>
<evidence type="ECO:0000256" key="2">
    <source>
        <dbReference type="ARBA" id="ARBA00022448"/>
    </source>
</evidence>
<accession>W7YEM0</accession>
<dbReference type="EMBL" id="BAVZ01000002">
    <property type="protein sequence ID" value="GAF06952.1"/>
    <property type="molecule type" value="Genomic_DNA"/>
</dbReference>
<dbReference type="PANTHER" id="PTHR43496:SF1">
    <property type="entry name" value="POLYGALACTURONAN_RHAMNOGALACTURONAN TRANSPORT SYSTEM PERMEASE PROTEIN YTEP"/>
    <property type="match status" value="1"/>
</dbReference>
<comment type="caution">
    <text evidence="8">The sequence shown here is derived from an EMBL/GenBank/DDBJ whole genome shotgun (WGS) entry which is preliminary data.</text>
</comment>
<protein>
    <submittedName>
        <fullName evidence="8">Binding-protein-dependent transport systems inner membrane component</fullName>
    </submittedName>
</protein>
<organism evidence="8 9">
    <name type="scientific">Paenibacillus pini JCM 16418</name>
    <dbReference type="NCBI Taxonomy" id="1236976"/>
    <lineage>
        <taxon>Bacteria</taxon>
        <taxon>Bacillati</taxon>
        <taxon>Bacillota</taxon>
        <taxon>Bacilli</taxon>
        <taxon>Bacillales</taxon>
        <taxon>Paenibacillaceae</taxon>
        <taxon>Paenibacillus</taxon>
    </lineage>
</organism>
<dbReference type="PANTHER" id="PTHR43496">
    <property type="entry name" value="PROTEIN LPLB"/>
    <property type="match status" value="1"/>
</dbReference>
<feature type="transmembrane region" description="Helical" evidence="6">
    <location>
        <begin position="127"/>
        <end position="150"/>
    </location>
</feature>
<comment type="similarity">
    <text evidence="6">Belongs to the binding-protein-dependent transport system permease family.</text>
</comment>
<dbReference type="Gene3D" id="1.10.3720.10">
    <property type="entry name" value="MetI-like"/>
    <property type="match status" value="1"/>
</dbReference>
<keyword evidence="5 6" id="KW-0472">Membrane</keyword>
<feature type="transmembrane region" description="Helical" evidence="6">
    <location>
        <begin position="226"/>
        <end position="250"/>
    </location>
</feature>
<dbReference type="Proteomes" id="UP000019364">
    <property type="component" value="Unassembled WGS sequence"/>
</dbReference>
<dbReference type="SUPFAM" id="SSF161098">
    <property type="entry name" value="MetI-like"/>
    <property type="match status" value="1"/>
</dbReference>
<dbReference type="GO" id="GO:0005886">
    <property type="term" value="C:plasma membrane"/>
    <property type="evidence" value="ECO:0007669"/>
    <property type="project" value="UniProtKB-SubCell"/>
</dbReference>
<dbReference type="Pfam" id="PF00528">
    <property type="entry name" value="BPD_transp_1"/>
    <property type="match status" value="1"/>
</dbReference>
<reference evidence="8 9" key="1">
    <citation type="journal article" date="2014" name="Genome Announc.">
        <title>Draft Genome Sequence of Paenibacillus pini JCM 16418T, Isolated from the Rhizosphere of Pine Tree.</title>
        <authorList>
            <person name="Yuki M."/>
            <person name="Oshima K."/>
            <person name="Suda W."/>
            <person name="Oshida Y."/>
            <person name="Kitamura K."/>
            <person name="Iida Y."/>
            <person name="Hattori M."/>
            <person name="Ohkuma M."/>
        </authorList>
    </citation>
    <scope>NUCLEOTIDE SEQUENCE [LARGE SCALE GENOMIC DNA]</scope>
    <source>
        <strain evidence="8 9">JCM 16418</strain>
    </source>
</reference>
<feature type="transmembrane region" description="Helical" evidence="6">
    <location>
        <begin position="94"/>
        <end position="115"/>
    </location>
</feature>
<evidence type="ECO:0000259" key="7">
    <source>
        <dbReference type="PROSITE" id="PS50928"/>
    </source>
</evidence>
<evidence type="ECO:0000256" key="6">
    <source>
        <dbReference type="RuleBase" id="RU363032"/>
    </source>
</evidence>
<dbReference type="PROSITE" id="PS50928">
    <property type="entry name" value="ABC_TM1"/>
    <property type="match status" value="1"/>
</dbReference>